<reference evidence="10" key="1">
    <citation type="journal article" date="2013" name="Nat. Genet.">
        <title>The Capsella rubella genome and the genomic consequences of rapid mating system evolution.</title>
        <authorList>
            <person name="Slotte T."/>
            <person name="Hazzouri K.M."/>
            <person name="Agren J.A."/>
            <person name="Koenig D."/>
            <person name="Maumus F."/>
            <person name="Guo Y.L."/>
            <person name="Steige K."/>
            <person name="Platts A.E."/>
            <person name="Escobar J.S."/>
            <person name="Newman L.K."/>
            <person name="Wang W."/>
            <person name="Mandakova T."/>
            <person name="Vello E."/>
            <person name="Smith L.M."/>
            <person name="Henz S.R."/>
            <person name="Steffen J."/>
            <person name="Takuno S."/>
            <person name="Brandvain Y."/>
            <person name="Coop G."/>
            <person name="Andolfatto P."/>
            <person name="Hu T.T."/>
            <person name="Blanchette M."/>
            <person name="Clark R.M."/>
            <person name="Quesneville H."/>
            <person name="Nordborg M."/>
            <person name="Gaut B.S."/>
            <person name="Lysak M.A."/>
            <person name="Jenkins J."/>
            <person name="Grimwood J."/>
            <person name="Chapman J."/>
            <person name="Prochnik S."/>
            <person name="Shu S."/>
            <person name="Rokhsar D."/>
            <person name="Schmutz J."/>
            <person name="Weigel D."/>
            <person name="Wright S.I."/>
        </authorList>
    </citation>
    <scope>NUCLEOTIDE SEQUENCE [LARGE SCALE GENOMIC DNA]</scope>
    <source>
        <strain evidence="10">cv. Monte Gargano</strain>
    </source>
</reference>
<dbReference type="PANTHER" id="PTHR11941">
    <property type="entry name" value="ENOYL-COA HYDRATASE-RELATED"/>
    <property type="match status" value="1"/>
</dbReference>
<evidence type="ECO:0000256" key="1">
    <source>
        <dbReference type="ARBA" id="ARBA00000452"/>
    </source>
</evidence>
<evidence type="ECO:0000256" key="3">
    <source>
        <dbReference type="ARBA" id="ARBA00005005"/>
    </source>
</evidence>
<dbReference type="eggNOG" id="ENOG502QS1J">
    <property type="taxonomic scope" value="Eukaryota"/>
</dbReference>
<evidence type="ECO:0000256" key="6">
    <source>
        <dbReference type="ARBA" id="ARBA00022832"/>
    </source>
</evidence>
<keyword evidence="6" id="KW-0276">Fatty acid metabolism</keyword>
<protein>
    <recommendedName>
        <fullName evidence="5">Delta(3)-Delta(2)-enoyl-CoA isomerase</fullName>
        <ecNumber evidence="5">5.3.3.8</ecNumber>
    </recommendedName>
</protein>
<dbReference type="Gene3D" id="3.90.226.10">
    <property type="entry name" value="2-enoyl-CoA Hydratase, Chain A, domain 1"/>
    <property type="match status" value="1"/>
</dbReference>
<dbReference type="OrthoDB" id="410701at2759"/>
<comment type="pathway">
    <text evidence="3">Lipid metabolism; fatty acid beta-oxidation.</text>
</comment>
<dbReference type="SUPFAM" id="SSF52096">
    <property type="entry name" value="ClpP/crotonase"/>
    <property type="match status" value="1"/>
</dbReference>
<dbReference type="EMBL" id="KB870811">
    <property type="protein sequence ID" value="EOA17888.1"/>
    <property type="molecule type" value="Genomic_DNA"/>
</dbReference>
<comment type="catalytic activity">
    <reaction evidence="2">
        <text>a (3E)-enoyl-CoA = a 4-saturated (2E)-enoyl-CoA</text>
        <dbReference type="Rhea" id="RHEA:45228"/>
        <dbReference type="ChEBI" id="CHEBI:58521"/>
        <dbReference type="ChEBI" id="CHEBI:85097"/>
        <dbReference type="EC" id="5.3.3.8"/>
    </reaction>
</comment>
<comment type="similarity">
    <text evidence="4">Belongs to the enoyl-CoA hydratase/isomerase family.</text>
</comment>
<evidence type="ECO:0000256" key="8">
    <source>
        <dbReference type="ARBA" id="ARBA00023235"/>
    </source>
</evidence>
<evidence type="ECO:0000313" key="10">
    <source>
        <dbReference type="Proteomes" id="UP000029121"/>
    </source>
</evidence>
<name>R0H310_9BRAS</name>
<organism evidence="9 10">
    <name type="scientific">Capsella rubella</name>
    <dbReference type="NCBI Taxonomy" id="81985"/>
    <lineage>
        <taxon>Eukaryota</taxon>
        <taxon>Viridiplantae</taxon>
        <taxon>Streptophyta</taxon>
        <taxon>Embryophyta</taxon>
        <taxon>Tracheophyta</taxon>
        <taxon>Spermatophyta</taxon>
        <taxon>Magnoliopsida</taxon>
        <taxon>eudicotyledons</taxon>
        <taxon>Gunneridae</taxon>
        <taxon>Pentapetalae</taxon>
        <taxon>rosids</taxon>
        <taxon>malvids</taxon>
        <taxon>Brassicales</taxon>
        <taxon>Brassicaceae</taxon>
        <taxon>Camelineae</taxon>
        <taxon>Capsella</taxon>
    </lineage>
</organism>
<comment type="catalytic activity">
    <reaction evidence="1">
        <text>a (3Z)-enoyl-CoA = a 4-saturated (2E)-enoyl-CoA</text>
        <dbReference type="Rhea" id="RHEA:45900"/>
        <dbReference type="ChEBI" id="CHEBI:85097"/>
        <dbReference type="ChEBI" id="CHEBI:85489"/>
        <dbReference type="EC" id="5.3.3.8"/>
    </reaction>
</comment>
<evidence type="ECO:0000256" key="5">
    <source>
        <dbReference type="ARBA" id="ARBA00012064"/>
    </source>
</evidence>
<gene>
    <name evidence="9" type="ORF">CARUB_v10006297mg</name>
</gene>
<evidence type="ECO:0000256" key="7">
    <source>
        <dbReference type="ARBA" id="ARBA00023098"/>
    </source>
</evidence>
<dbReference type="KEGG" id="crb:17879791"/>
<evidence type="ECO:0000256" key="2">
    <source>
        <dbReference type="ARBA" id="ARBA00000765"/>
    </source>
</evidence>
<sequence>MGLYKYRIYIPIKIRSLRYTIQHQQNIIHTFQFQSSLSSLFTILFFPPIITMCTLEKRGDLFLLTLTGDGEHRFHPDTIATILSLLAQAKSQSKRGSVLITTAHGKFFSNGFDLAWAQTAGSKTGAANRLHQMVESFKPVVSALLDLPMPTIAALNGHAAAAGLILALSHDYVFMRKDRGVLYMSEVDIGLSMPEYFSALVRAKVGTSAARRELLLSGKKIRGEEAVGLGIVDTAAYDSAEGVVEASVRLGEKLAAKKWSGEVYASIRKSLYPELCGILGIEARVFAIPKL</sequence>
<keyword evidence="10" id="KW-1185">Reference proteome</keyword>
<dbReference type="PANTHER" id="PTHR11941:SF75">
    <property type="entry name" value="ENOYL-COA HYDRATASE_ISOMERASE FAMILY PROTEIN"/>
    <property type="match status" value="1"/>
</dbReference>
<dbReference type="GO" id="GO:0006635">
    <property type="term" value="P:fatty acid beta-oxidation"/>
    <property type="evidence" value="ECO:0007669"/>
    <property type="project" value="TreeGrafter"/>
</dbReference>
<evidence type="ECO:0000313" key="9">
    <source>
        <dbReference type="EMBL" id="EOA17888.1"/>
    </source>
</evidence>
<dbReference type="Pfam" id="PF00378">
    <property type="entry name" value="ECH_1"/>
    <property type="match status" value="1"/>
</dbReference>
<dbReference type="InterPro" id="IPR029045">
    <property type="entry name" value="ClpP/crotonase-like_dom_sf"/>
</dbReference>
<dbReference type="InterPro" id="IPR001753">
    <property type="entry name" value="Enoyl-CoA_hydra/iso"/>
</dbReference>
<dbReference type="AlphaFoldDB" id="R0H310"/>
<keyword evidence="7" id="KW-0443">Lipid metabolism</keyword>
<proteinExistence type="inferred from homology"/>
<dbReference type="GO" id="GO:0005777">
    <property type="term" value="C:peroxisome"/>
    <property type="evidence" value="ECO:0007669"/>
    <property type="project" value="TreeGrafter"/>
</dbReference>
<accession>R0H310</accession>
<keyword evidence="8" id="KW-0413">Isomerase</keyword>
<dbReference type="FunFam" id="3.90.226.10:FF:000049">
    <property type="entry name" value="Enoyl-CoA delta isomerase 3"/>
    <property type="match status" value="1"/>
</dbReference>
<dbReference type="STRING" id="81985.R0H310"/>
<evidence type="ECO:0000256" key="4">
    <source>
        <dbReference type="ARBA" id="ARBA00005254"/>
    </source>
</evidence>
<dbReference type="GO" id="GO:0004165">
    <property type="term" value="F:delta(3)-delta(2)-enoyl-CoA isomerase activity"/>
    <property type="evidence" value="ECO:0007669"/>
    <property type="project" value="UniProtKB-EC"/>
</dbReference>
<dbReference type="CDD" id="cd06558">
    <property type="entry name" value="crotonase-like"/>
    <property type="match status" value="1"/>
</dbReference>
<dbReference type="Proteomes" id="UP000029121">
    <property type="component" value="Unassembled WGS sequence"/>
</dbReference>
<dbReference type="EC" id="5.3.3.8" evidence="5"/>